<keyword evidence="2" id="KW-0812">Transmembrane</keyword>
<evidence type="ECO:0000256" key="2">
    <source>
        <dbReference type="SAM" id="Phobius"/>
    </source>
</evidence>
<organism evidence="4 5">
    <name type="scientific">Monascus purpureus</name>
    <name type="common">Red mold</name>
    <name type="synonym">Monascus anka</name>
    <dbReference type="NCBI Taxonomy" id="5098"/>
    <lineage>
        <taxon>Eukaryota</taxon>
        <taxon>Fungi</taxon>
        <taxon>Dikarya</taxon>
        <taxon>Ascomycota</taxon>
        <taxon>Pezizomycotina</taxon>
        <taxon>Eurotiomycetes</taxon>
        <taxon>Eurotiomycetidae</taxon>
        <taxon>Eurotiales</taxon>
        <taxon>Aspergillaceae</taxon>
        <taxon>Monascus</taxon>
    </lineage>
</organism>
<keyword evidence="2" id="KW-1133">Transmembrane helix</keyword>
<dbReference type="InterPro" id="IPR050126">
    <property type="entry name" value="Ap4A_hydrolase"/>
</dbReference>
<reference evidence="4 5" key="1">
    <citation type="submission" date="2019-06" db="EMBL/GenBank/DDBJ databases">
        <title>Wine fermentation using esterase from Monascus purpureus.</title>
        <authorList>
            <person name="Geng C."/>
            <person name="Zhang Y."/>
        </authorList>
    </citation>
    <scope>NUCLEOTIDE SEQUENCE [LARGE SCALE GENOMIC DNA]</scope>
    <source>
        <strain evidence="4">HQ1</strain>
    </source>
</reference>
<feature type="transmembrane region" description="Helical" evidence="2">
    <location>
        <begin position="94"/>
        <end position="112"/>
    </location>
</feature>
<dbReference type="Pfam" id="PF00149">
    <property type="entry name" value="Metallophos"/>
    <property type="match status" value="1"/>
</dbReference>
<feature type="region of interest" description="Disordered" evidence="1">
    <location>
        <begin position="1"/>
        <end position="39"/>
    </location>
</feature>
<dbReference type="STRING" id="5098.A0A507R3A6"/>
<dbReference type="GO" id="GO:0016791">
    <property type="term" value="F:phosphatase activity"/>
    <property type="evidence" value="ECO:0007669"/>
    <property type="project" value="TreeGrafter"/>
</dbReference>
<dbReference type="PANTHER" id="PTHR42850:SF4">
    <property type="entry name" value="ZINC-DEPENDENT ENDOPOLYPHOSPHATASE"/>
    <property type="match status" value="1"/>
</dbReference>
<feature type="compositionally biased region" description="Acidic residues" evidence="1">
    <location>
        <begin position="8"/>
        <end position="21"/>
    </location>
</feature>
<evidence type="ECO:0000313" key="5">
    <source>
        <dbReference type="Proteomes" id="UP000319663"/>
    </source>
</evidence>
<dbReference type="SUPFAM" id="SSF56300">
    <property type="entry name" value="Metallo-dependent phosphatases"/>
    <property type="match status" value="1"/>
</dbReference>
<dbReference type="PANTHER" id="PTHR42850">
    <property type="entry name" value="METALLOPHOSPHOESTERASE"/>
    <property type="match status" value="1"/>
</dbReference>
<sequence>MVMRYPDTDSDLSDDSLDDNDSSSPTYPPDIYYNPQDSSAFGSARYSRPLIDYVKNEWQTNPKYRHDHPSSENEMPQWARLILLTMAAPKVRRYVPLGLICLLFFWCFWKMFVTPQLEENALLADSLDPELKDVVGGWFGSNSLPKFGDLVKIGTLNPALLPADLAVAGSRRKRLVFVGDVHGLGQLLEKVSFDRENGDHLIFTGDMINKGPDSTGVVDLARKHSASCVRGNHEDRILLVRRAMYAKGELEDNTTEENEEGGNFTGCNSKECKLARQLSNEQARWLERCPVILNIGQIKGMGNVVVVHGGLVPGVENEKQDPSGVMTMRTIDLDNHLPSSSSDGTPWTKLFNKYQSILYSKLKKSSPQNPKAGLTTVIYGHDSASSLQLKTYTKGLDTGCYKGGKLTALIIEDGGKQKIVQVNCGDYKQKLTNMFDPHYDPD</sequence>
<comment type="caution">
    <text evidence="4">The sequence shown here is derived from an EMBL/GenBank/DDBJ whole genome shotgun (WGS) entry which is preliminary data.</text>
</comment>
<dbReference type="GO" id="GO:0006798">
    <property type="term" value="P:polyphosphate catabolic process"/>
    <property type="evidence" value="ECO:0007669"/>
    <property type="project" value="TreeGrafter"/>
</dbReference>
<evidence type="ECO:0000256" key="1">
    <source>
        <dbReference type="SAM" id="MobiDB-lite"/>
    </source>
</evidence>
<name>A0A507R3A6_MONPU</name>
<dbReference type="AlphaFoldDB" id="A0A507R3A6"/>
<keyword evidence="2" id="KW-0472">Membrane</keyword>
<evidence type="ECO:0000313" key="4">
    <source>
        <dbReference type="EMBL" id="TQB75956.1"/>
    </source>
</evidence>
<keyword evidence="5" id="KW-1185">Reference proteome</keyword>
<dbReference type="CDD" id="cd00144">
    <property type="entry name" value="MPP_PPP_family"/>
    <property type="match status" value="1"/>
</dbReference>
<dbReference type="InterPro" id="IPR004843">
    <property type="entry name" value="Calcineurin-like_PHP"/>
</dbReference>
<dbReference type="GO" id="GO:0000298">
    <property type="term" value="F:endopolyphosphatase activity"/>
    <property type="evidence" value="ECO:0007669"/>
    <property type="project" value="TreeGrafter"/>
</dbReference>
<evidence type="ECO:0000259" key="3">
    <source>
        <dbReference type="Pfam" id="PF00149"/>
    </source>
</evidence>
<dbReference type="InterPro" id="IPR029052">
    <property type="entry name" value="Metallo-depent_PP-like"/>
</dbReference>
<dbReference type="EMBL" id="VIFY01000013">
    <property type="protein sequence ID" value="TQB75956.1"/>
    <property type="molecule type" value="Genomic_DNA"/>
</dbReference>
<protein>
    <recommendedName>
        <fullName evidence="3">Calcineurin-like phosphoesterase domain-containing protein</fullName>
    </recommendedName>
</protein>
<dbReference type="Proteomes" id="UP000319663">
    <property type="component" value="Unassembled WGS sequence"/>
</dbReference>
<dbReference type="Gene3D" id="3.60.21.10">
    <property type="match status" value="1"/>
</dbReference>
<gene>
    <name evidence="4" type="ORF">MPDQ_001158</name>
</gene>
<dbReference type="GO" id="GO:0005737">
    <property type="term" value="C:cytoplasm"/>
    <property type="evidence" value="ECO:0007669"/>
    <property type="project" value="TreeGrafter"/>
</dbReference>
<feature type="domain" description="Calcineurin-like phosphoesterase" evidence="3">
    <location>
        <begin position="174"/>
        <end position="354"/>
    </location>
</feature>
<proteinExistence type="predicted"/>
<accession>A0A507R3A6</accession>